<sequence>MNSDSSTENIIETLKKWTDDGISSPSLLISLDDDLFYVSYYQGMGNSDYSSIDKFLPQYKTVIERLYREGKLKVSGQPFSLYPNSDRFRKLRLELGI</sequence>
<dbReference type="Proteomes" id="UP000063991">
    <property type="component" value="Chromosome"/>
</dbReference>
<gene>
    <name evidence="1" type="ORF">AVL55_11080</name>
</gene>
<dbReference type="EMBL" id="CP014323">
    <property type="protein sequence ID" value="AMJ98662.1"/>
    <property type="molecule type" value="Genomic_DNA"/>
</dbReference>
<evidence type="ECO:0000313" key="2">
    <source>
        <dbReference type="Proteomes" id="UP000063991"/>
    </source>
</evidence>
<protein>
    <submittedName>
        <fullName evidence="1">Uncharacterized protein</fullName>
    </submittedName>
</protein>
<evidence type="ECO:0000313" key="1">
    <source>
        <dbReference type="EMBL" id="AMJ98662.1"/>
    </source>
</evidence>
<name>A0A126Q0A1_ALTMA</name>
<dbReference type="RefSeq" id="WP_061095169.1">
    <property type="nucleotide sequence ID" value="NZ_CP014323.1"/>
</dbReference>
<reference evidence="1 2" key="1">
    <citation type="submission" date="2015-12" db="EMBL/GenBank/DDBJ databases">
        <authorList>
            <person name="Shamseldin A."/>
            <person name="Moawad H."/>
            <person name="Abd El-Rahim W.M."/>
            <person name="Sadowsky M.J."/>
        </authorList>
    </citation>
    <scope>NUCLEOTIDE SEQUENCE [LARGE SCALE GENOMIC DNA]</scope>
    <source>
        <strain evidence="1 2">D7</strain>
    </source>
</reference>
<dbReference type="OrthoDB" id="6402097at2"/>
<accession>A0A126Q0A1</accession>
<dbReference type="AlphaFoldDB" id="A0A126Q0A1"/>
<organism evidence="1 2">
    <name type="scientific">Alteromonas macleodii</name>
    <name type="common">Pseudoalteromonas macleodii</name>
    <dbReference type="NCBI Taxonomy" id="28108"/>
    <lineage>
        <taxon>Bacteria</taxon>
        <taxon>Pseudomonadati</taxon>
        <taxon>Pseudomonadota</taxon>
        <taxon>Gammaproteobacteria</taxon>
        <taxon>Alteromonadales</taxon>
        <taxon>Alteromonadaceae</taxon>
        <taxon>Alteromonas/Salinimonas group</taxon>
        <taxon>Alteromonas</taxon>
    </lineage>
</organism>
<proteinExistence type="predicted"/>